<feature type="region of interest" description="Disordered" evidence="1">
    <location>
        <begin position="112"/>
        <end position="133"/>
    </location>
</feature>
<keyword evidence="2" id="KW-1133">Transmembrane helix</keyword>
<evidence type="ECO:0000313" key="4">
    <source>
        <dbReference type="Proteomes" id="UP000222106"/>
    </source>
</evidence>
<feature type="transmembrane region" description="Helical" evidence="2">
    <location>
        <begin position="83"/>
        <end position="105"/>
    </location>
</feature>
<dbReference type="RefSeq" id="WP_143427031.1">
    <property type="nucleotide sequence ID" value="NZ_PDJI01000004.1"/>
</dbReference>
<keyword evidence="4" id="KW-1185">Reference proteome</keyword>
<feature type="transmembrane region" description="Helical" evidence="2">
    <location>
        <begin position="50"/>
        <end position="71"/>
    </location>
</feature>
<dbReference type="Proteomes" id="UP000222106">
    <property type="component" value="Unassembled WGS sequence"/>
</dbReference>
<organism evidence="3 4">
    <name type="scientific">Georgenia soli</name>
    <dbReference type="NCBI Taxonomy" id="638953"/>
    <lineage>
        <taxon>Bacteria</taxon>
        <taxon>Bacillati</taxon>
        <taxon>Actinomycetota</taxon>
        <taxon>Actinomycetes</taxon>
        <taxon>Micrococcales</taxon>
        <taxon>Bogoriellaceae</taxon>
        <taxon>Georgenia</taxon>
    </lineage>
</organism>
<accession>A0A2A9EMU4</accession>
<proteinExistence type="predicted"/>
<feature type="region of interest" description="Disordered" evidence="1">
    <location>
        <begin position="1"/>
        <end position="31"/>
    </location>
</feature>
<dbReference type="AlphaFoldDB" id="A0A2A9EMU4"/>
<keyword evidence="2" id="KW-0472">Membrane</keyword>
<name>A0A2A9EMU4_9MICO</name>
<feature type="compositionally biased region" description="Basic and acidic residues" evidence="1">
    <location>
        <begin position="112"/>
        <end position="123"/>
    </location>
</feature>
<evidence type="ECO:0000313" key="3">
    <source>
        <dbReference type="EMBL" id="PFG40228.1"/>
    </source>
</evidence>
<evidence type="ECO:0000256" key="1">
    <source>
        <dbReference type="SAM" id="MobiDB-lite"/>
    </source>
</evidence>
<dbReference type="EMBL" id="PDJI01000004">
    <property type="protein sequence ID" value="PFG40228.1"/>
    <property type="molecule type" value="Genomic_DNA"/>
</dbReference>
<sequence>MEPAASEPASIEPAAAEEPVPAASEATPAEPEVRVADVVDRSTVRHAPRYGRFILAGVLLGAVVAGLLALLTPASQYSPGDLFWILFLLLGFVLGLAAAGLAVVLDRRSLQRRDARAAERRTPPSEGTPPPEA</sequence>
<evidence type="ECO:0000256" key="2">
    <source>
        <dbReference type="SAM" id="Phobius"/>
    </source>
</evidence>
<keyword evidence="2" id="KW-0812">Transmembrane</keyword>
<protein>
    <submittedName>
        <fullName evidence="3">Uncharacterized protein</fullName>
    </submittedName>
</protein>
<reference evidence="3 4" key="1">
    <citation type="submission" date="2017-10" db="EMBL/GenBank/DDBJ databases">
        <title>Sequencing the genomes of 1000 actinobacteria strains.</title>
        <authorList>
            <person name="Klenk H.-P."/>
        </authorList>
    </citation>
    <scope>NUCLEOTIDE SEQUENCE [LARGE SCALE GENOMIC DNA]</scope>
    <source>
        <strain evidence="3 4">DSM 21838</strain>
    </source>
</reference>
<comment type="caution">
    <text evidence="3">The sequence shown here is derived from an EMBL/GenBank/DDBJ whole genome shotgun (WGS) entry which is preliminary data.</text>
</comment>
<gene>
    <name evidence="3" type="ORF">ATJ97_2749</name>
</gene>
<feature type="compositionally biased region" description="Low complexity" evidence="1">
    <location>
        <begin position="1"/>
        <end position="30"/>
    </location>
</feature>